<proteinExistence type="predicted"/>
<evidence type="ECO:0000313" key="1">
    <source>
        <dbReference type="EMBL" id="MFC5711811.1"/>
    </source>
</evidence>
<accession>A0ABW0YI54</accession>
<organism evidence="1 2">
    <name type="scientific">Thalassorhabdus alkalitolerans</name>
    <dbReference type="NCBI Taxonomy" id="2282697"/>
    <lineage>
        <taxon>Bacteria</taxon>
        <taxon>Bacillati</taxon>
        <taxon>Bacillota</taxon>
        <taxon>Bacilli</taxon>
        <taxon>Bacillales</taxon>
        <taxon>Bacillaceae</taxon>
        <taxon>Thalassorhabdus</taxon>
    </lineage>
</organism>
<dbReference type="EMBL" id="JBHSOZ010000003">
    <property type="protein sequence ID" value="MFC5711811.1"/>
    <property type="molecule type" value="Genomic_DNA"/>
</dbReference>
<gene>
    <name evidence="1" type="ORF">ACFPU1_03370</name>
</gene>
<name>A0ABW0YI54_9BACI</name>
<reference evidence="2" key="1">
    <citation type="journal article" date="2019" name="Int. J. Syst. Evol. Microbiol.">
        <title>The Global Catalogue of Microorganisms (GCM) 10K type strain sequencing project: providing services to taxonomists for standard genome sequencing and annotation.</title>
        <authorList>
            <consortium name="The Broad Institute Genomics Platform"/>
            <consortium name="The Broad Institute Genome Sequencing Center for Infectious Disease"/>
            <person name="Wu L."/>
            <person name="Ma J."/>
        </authorList>
    </citation>
    <scope>NUCLEOTIDE SEQUENCE [LARGE SCALE GENOMIC DNA]</scope>
    <source>
        <strain evidence="2">CECT 7184</strain>
    </source>
</reference>
<dbReference type="RefSeq" id="WP_385938586.1">
    <property type="nucleotide sequence ID" value="NZ_JBHSOZ010000003.1"/>
</dbReference>
<comment type="caution">
    <text evidence="1">The sequence shown here is derived from an EMBL/GenBank/DDBJ whole genome shotgun (WGS) entry which is preliminary data.</text>
</comment>
<dbReference type="Proteomes" id="UP001596142">
    <property type="component" value="Unassembled WGS sequence"/>
</dbReference>
<sequence>MKIQGNIIAGEFDEKMNEFTLQEIKYFTTQSTLRVNQFTTLYNFLSKHQNESDRQVLTLYDQMPVFLTNKEIEQLIEDLDKIKPLYN</sequence>
<keyword evidence="2" id="KW-1185">Reference proteome</keyword>
<evidence type="ECO:0000313" key="2">
    <source>
        <dbReference type="Proteomes" id="UP001596142"/>
    </source>
</evidence>
<protein>
    <submittedName>
        <fullName evidence="1">Uncharacterized protein</fullName>
    </submittedName>
</protein>